<protein>
    <submittedName>
        <fullName evidence="1">Unnamed protein product</fullName>
    </submittedName>
</protein>
<organism evidence="1 2">
    <name type="scientific">Ambrosiozyma monospora</name>
    <name type="common">Yeast</name>
    <name type="synonym">Endomycopsis monosporus</name>
    <dbReference type="NCBI Taxonomy" id="43982"/>
    <lineage>
        <taxon>Eukaryota</taxon>
        <taxon>Fungi</taxon>
        <taxon>Dikarya</taxon>
        <taxon>Ascomycota</taxon>
        <taxon>Saccharomycotina</taxon>
        <taxon>Pichiomycetes</taxon>
        <taxon>Pichiales</taxon>
        <taxon>Pichiaceae</taxon>
        <taxon>Ambrosiozyma</taxon>
    </lineage>
</organism>
<evidence type="ECO:0000313" key="1">
    <source>
        <dbReference type="EMBL" id="GME82015.1"/>
    </source>
</evidence>
<dbReference type="EMBL" id="BSXS01003831">
    <property type="protein sequence ID" value="GME82015.1"/>
    <property type="molecule type" value="Genomic_DNA"/>
</dbReference>
<proteinExistence type="predicted"/>
<name>A0ACB5T688_AMBMO</name>
<comment type="caution">
    <text evidence="1">The sequence shown here is derived from an EMBL/GenBank/DDBJ whole genome shotgun (WGS) entry which is preliminary data.</text>
</comment>
<keyword evidence="2" id="KW-1185">Reference proteome</keyword>
<accession>A0ACB5T688</accession>
<sequence length="236" mass="26605">MNQQYSSMPHQQPHTDQDPIRIHDGDQSANASDSHDNHDGSHDLQQQIENANANANGHQSLGESDYRSTEQAESDLLEKELEKITKFGVIDDHDNQHHHEQHFEVQSHLQSVSPEAEGMAQQQHEHGGIETSITHTHQQDHSSHNNDDDSGNSNIDYLNNFSIEHMTNEDLAMHLQKMISDTSPSNDTQTSETHEEQGQQRKPSVEITPEDAENDSRAPTTEVDNNEHAHESEPVD</sequence>
<reference evidence="1" key="1">
    <citation type="submission" date="2023-04" db="EMBL/GenBank/DDBJ databases">
        <title>Ambrosiozyma monospora NBRC 10751.</title>
        <authorList>
            <person name="Ichikawa N."/>
            <person name="Sato H."/>
            <person name="Tonouchi N."/>
        </authorList>
    </citation>
    <scope>NUCLEOTIDE SEQUENCE</scope>
    <source>
        <strain evidence="1">NBRC 10751</strain>
    </source>
</reference>
<dbReference type="Proteomes" id="UP001165064">
    <property type="component" value="Unassembled WGS sequence"/>
</dbReference>
<gene>
    <name evidence="1" type="ORF">Amon02_000526200</name>
</gene>
<evidence type="ECO:0000313" key="2">
    <source>
        <dbReference type="Proteomes" id="UP001165064"/>
    </source>
</evidence>
<feature type="non-terminal residue" evidence="1">
    <location>
        <position position="236"/>
    </location>
</feature>